<dbReference type="Pfam" id="PF08531">
    <property type="entry name" value="Bac_rhamnosid_N"/>
    <property type="match status" value="1"/>
</dbReference>
<keyword evidence="10" id="KW-1185">Reference proteome</keyword>
<name>A0A7G5GW52_9BACT</name>
<dbReference type="PIRSF" id="PIRSF010631">
    <property type="entry name" value="A-rhamnsds"/>
    <property type="match status" value="1"/>
</dbReference>
<dbReference type="InterPro" id="IPR013783">
    <property type="entry name" value="Ig-like_fold"/>
</dbReference>
<feature type="signal peptide" evidence="4">
    <location>
        <begin position="1"/>
        <end position="24"/>
    </location>
</feature>
<dbReference type="Pfam" id="PF17389">
    <property type="entry name" value="Bac_rhamnosid6H"/>
    <property type="match status" value="1"/>
</dbReference>
<dbReference type="InterPro" id="IPR035398">
    <property type="entry name" value="Bac_rhamnosid_C"/>
</dbReference>
<dbReference type="KEGG" id="sfol:H3H32_35330"/>
<feature type="domain" description="Bacterial alpha-L-rhamnosidase N-terminal" evidence="6">
    <location>
        <begin position="168"/>
        <end position="340"/>
    </location>
</feature>
<evidence type="ECO:0000256" key="3">
    <source>
        <dbReference type="ARBA" id="ARBA00022801"/>
    </source>
</evidence>
<evidence type="ECO:0000256" key="2">
    <source>
        <dbReference type="ARBA" id="ARBA00012652"/>
    </source>
</evidence>
<evidence type="ECO:0000313" key="10">
    <source>
        <dbReference type="Proteomes" id="UP000515369"/>
    </source>
</evidence>
<organism evidence="9 10">
    <name type="scientific">Spirosoma foliorum</name>
    <dbReference type="NCBI Taxonomy" id="2710596"/>
    <lineage>
        <taxon>Bacteria</taxon>
        <taxon>Pseudomonadati</taxon>
        <taxon>Bacteroidota</taxon>
        <taxon>Cytophagia</taxon>
        <taxon>Cytophagales</taxon>
        <taxon>Cytophagaceae</taxon>
        <taxon>Spirosoma</taxon>
    </lineage>
</organism>
<keyword evidence="4" id="KW-0732">Signal</keyword>
<dbReference type="Pfam" id="PF05592">
    <property type="entry name" value="Bac_rhamnosid"/>
    <property type="match status" value="1"/>
</dbReference>
<dbReference type="Gene3D" id="2.60.40.10">
    <property type="entry name" value="Immunoglobulins"/>
    <property type="match status" value="1"/>
</dbReference>
<proteinExistence type="predicted"/>
<dbReference type="InterPro" id="IPR035396">
    <property type="entry name" value="Bac_rhamnosid6H"/>
</dbReference>
<protein>
    <recommendedName>
        <fullName evidence="2">alpha-L-rhamnosidase</fullName>
        <ecNumber evidence="2">3.2.1.40</ecNumber>
    </recommendedName>
</protein>
<dbReference type="InterPro" id="IPR008928">
    <property type="entry name" value="6-hairpin_glycosidase_sf"/>
</dbReference>
<evidence type="ECO:0000313" key="9">
    <source>
        <dbReference type="EMBL" id="QMW03094.1"/>
    </source>
</evidence>
<dbReference type="InterPro" id="IPR008902">
    <property type="entry name" value="Rhamnosid_concanavalin"/>
</dbReference>
<dbReference type="Proteomes" id="UP000515369">
    <property type="component" value="Chromosome"/>
</dbReference>
<dbReference type="RefSeq" id="WP_182460382.1">
    <property type="nucleotide sequence ID" value="NZ_CP059732.1"/>
</dbReference>
<dbReference type="InterPro" id="IPR016007">
    <property type="entry name" value="Alpha_rhamnosid"/>
</dbReference>
<dbReference type="Pfam" id="PF17390">
    <property type="entry name" value="Bac_rhamnosid_C"/>
    <property type="match status" value="1"/>
</dbReference>
<dbReference type="Gene3D" id="2.60.120.260">
    <property type="entry name" value="Galactose-binding domain-like"/>
    <property type="match status" value="2"/>
</dbReference>
<evidence type="ECO:0000256" key="4">
    <source>
        <dbReference type="SAM" id="SignalP"/>
    </source>
</evidence>
<comment type="catalytic activity">
    <reaction evidence="1">
        <text>Hydrolysis of terminal non-reducing alpha-L-rhamnose residues in alpha-L-rhamnosides.</text>
        <dbReference type="EC" id="3.2.1.40"/>
    </reaction>
</comment>
<dbReference type="EC" id="3.2.1.40" evidence="2"/>
<dbReference type="GO" id="GO:0005975">
    <property type="term" value="P:carbohydrate metabolic process"/>
    <property type="evidence" value="ECO:0007669"/>
    <property type="project" value="InterPro"/>
</dbReference>
<dbReference type="EMBL" id="CP059732">
    <property type="protein sequence ID" value="QMW03094.1"/>
    <property type="molecule type" value="Genomic_DNA"/>
</dbReference>
<dbReference type="SUPFAM" id="SSF49785">
    <property type="entry name" value="Galactose-binding domain-like"/>
    <property type="match status" value="1"/>
</dbReference>
<dbReference type="Gene3D" id="2.60.420.10">
    <property type="entry name" value="Maltose phosphorylase, domain 3"/>
    <property type="match status" value="1"/>
</dbReference>
<dbReference type="Pfam" id="PF25788">
    <property type="entry name" value="Ig_Rha78A_N"/>
    <property type="match status" value="1"/>
</dbReference>
<dbReference type="InterPro" id="IPR008979">
    <property type="entry name" value="Galactose-bd-like_sf"/>
</dbReference>
<evidence type="ECO:0000256" key="1">
    <source>
        <dbReference type="ARBA" id="ARBA00001445"/>
    </source>
</evidence>
<evidence type="ECO:0000259" key="8">
    <source>
        <dbReference type="Pfam" id="PF17390"/>
    </source>
</evidence>
<gene>
    <name evidence="9" type="ORF">H3H32_35330</name>
</gene>
<keyword evidence="3 9" id="KW-0378">Hydrolase</keyword>
<dbReference type="PANTHER" id="PTHR33307:SF6">
    <property type="entry name" value="ALPHA-RHAMNOSIDASE (EUROFUNG)-RELATED"/>
    <property type="match status" value="1"/>
</dbReference>
<dbReference type="InterPro" id="IPR013737">
    <property type="entry name" value="Bac_rhamnosid_N"/>
</dbReference>
<evidence type="ECO:0000259" key="7">
    <source>
        <dbReference type="Pfam" id="PF17389"/>
    </source>
</evidence>
<sequence length="877" mass="97817">MTQRPFLRILPLLLVLLRSLPIFAAPCTPVGLQCEHLVNPLGIDAPAPRLMWRLDDTRKGAKQTAHQIYVGTDSMAVSQGKGSSWQTAKLQSDSQLIAYEGKALQPFTKYYWKVEVWDKDGKPSASSVASFETGLMHSKNWQGAWISDISDVDLKPAPYFRKAFDAKKKIKSARAYIAAGGLYELYLNGQKIGNHRLDPMYTRFDRRTLYVTYDVTNQLQSGKNAIGILLGNGWYNHQSTAVWFFDKAPWRARPTFCLDLRVTYEDGSVETITSGKDWKTALSPIIFNSIYTAEHYDARLEQPGWNTANFDDSKWKEPIMRAAPSTNIVTQAVHPIRNVETIPTKSITKLNDTTFVYDLGRNISGVSQFRVKGSAGTILRLKHAERLHKDGHVDQSNIDAHYRPVGTSDPFQTDIFILSGKGEETFIPHFNYKGFQYVEVTSNTPINLVKENLTGYFMHSDVPVVGQVKSANPTLDKIWWATNNSYLSNLFGYPTDCPQREKNGWTGDGQIAIETGLYNFDGITIYEKWLADHRDEQQPNGVLPAIIPTGGWGYEWANGPDWTSTIAIIPWNIYLFYGDKKILADNYDNIKRYVDHINEQSPSGLTSWGLGDWVPVKSKSPVEFTSSIYYFTDASILAKTAKLLGKQSDADLYSALATKIKKAVNSKYLNKETGSYGTGLQTELSVPLQWGIVPDELKAKVAANLAKRVEADNSHIDVGLLGTKAILNALSENGHADLAYKVASQETFPSWGWWIANGATTLYENWPIDAKSDISMNHIMFGEIGAWYYKALGGIKPDPAHPGFKNVLLEPHFVAGLDHFEATHNSPFGTIRSSWKRVGQGVSYSVTVPPNSTATLKLPGASAAQQLQAGTYQFEVK</sequence>
<dbReference type="SUPFAM" id="SSF48208">
    <property type="entry name" value="Six-hairpin glycosidases"/>
    <property type="match status" value="1"/>
</dbReference>
<feature type="domain" description="Alpha-L-rhamnosidase concanavalin-like" evidence="5">
    <location>
        <begin position="349"/>
        <end position="459"/>
    </location>
</feature>
<dbReference type="InterPro" id="IPR012341">
    <property type="entry name" value="6hp_glycosidase-like_sf"/>
</dbReference>
<feature type="domain" description="Alpha-L-rhamnosidase six-hairpin glycosidase" evidence="7">
    <location>
        <begin position="465"/>
        <end position="791"/>
    </location>
</feature>
<feature type="domain" description="Alpha-L-rhamnosidase C-terminal" evidence="8">
    <location>
        <begin position="794"/>
        <end position="865"/>
    </location>
</feature>
<dbReference type="AlphaFoldDB" id="A0A7G5GW52"/>
<evidence type="ECO:0000259" key="6">
    <source>
        <dbReference type="Pfam" id="PF08531"/>
    </source>
</evidence>
<dbReference type="Gene3D" id="1.50.10.10">
    <property type="match status" value="1"/>
</dbReference>
<dbReference type="GO" id="GO:0030596">
    <property type="term" value="F:alpha-L-rhamnosidase activity"/>
    <property type="evidence" value="ECO:0007669"/>
    <property type="project" value="UniProtKB-EC"/>
</dbReference>
<evidence type="ECO:0000259" key="5">
    <source>
        <dbReference type="Pfam" id="PF05592"/>
    </source>
</evidence>
<accession>A0A7G5GW52</accession>
<dbReference type="PANTHER" id="PTHR33307">
    <property type="entry name" value="ALPHA-RHAMNOSIDASE (EUROFUNG)"/>
    <property type="match status" value="1"/>
</dbReference>
<reference evidence="9 10" key="1">
    <citation type="submission" date="2020-07" db="EMBL/GenBank/DDBJ databases">
        <title>Spirosoma foliorum sp. nov., isolated from the leaves on the Nejang mountain Korea, Republic of.</title>
        <authorList>
            <person name="Ho H."/>
            <person name="Lee Y.-J."/>
            <person name="Nurcahyanto D.-A."/>
            <person name="Kim S.-G."/>
        </authorList>
    </citation>
    <scope>NUCLEOTIDE SEQUENCE [LARGE SCALE GENOMIC DNA]</scope>
    <source>
        <strain evidence="9 10">PL0136</strain>
    </source>
</reference>
<feature type="chain" id="PRO_5028838012" description="alpha-L-rhamnosidase" evidence="4">
    <location>
        <begin position="25"/>
        <end position="877"/>
    </location>
</feature>